<keyword evidence="1" id="KW-0547">Nucleotide-binding</keyword>
<organism evidence="5 6">
    <name type="scientific">Lentzea rhizosphaerae</name>
    <dbReference type="NCBI Taxonomy" id="2041025"/>
    <lineage>
        <taxon>Bacteria</taxon>
        <taxon>Bacillati</taxon>
        <taxon>Actinomycetota</taxon>
        <taxon>Actinomycetes</taxon>
        <taxon>Pseudonocardiales</taxon>
        <taxon>Pseudonocardiaceae</taxon>
        <taxon>Lentzea</taxon>
    </lineage>
</organism>
<protein>
    <submittedName>
        <fullName evidence="5">ATP-binding protein</fullName>
    </submittedName>
</protein>
<dbReference type="RefSeq" id="WP_382378205.1">
    <property type="nucleotide sequence ID" value="NZ_JBHRZI010000030.1"/>
</dbReference>
<dbReference type="PANTHER" id="PTHR16305:SF35">
    <property type="entry name" value="TRANSCRIPTIONAL ACTIVATOR DOMAIN"/>
    <property type="match status" value="1"/>
</dbReference>
<dbReference type="Gene3D" id="1.10.10.10">
    <property type="entry name" value="Winged helix-like DNA-binding domain superfamily/Winged helix DNA-binding domain"/>
    <property type="match status" value="1"/>
</dbReference>
<dbReference type="InterPro" id="IPR011990">
    <property type="entry name" value="TPR-like_helical_dom_sf"/>
</dbReference>
<dbReference type="InterPro" id="IPR000792">
    <property type="entry name" value="Tscrpt_reg_LuxR_C"/>
</dbReference>
<dbReference type="InterPro" id="IPR041664">
    <property type="entry name" value="AAA_16"/>
</dbReference>
<evidence type="ECO:0000256" key="1">
    <source>
        <dbReference type="ARBA" id="ARBA00022741"/>
    </source>
</evidence>
<dbReference type="EMBL" id="JBHRZI010000030">
    <property type="protein sequence ID" value="MFC3896686.1"/>
    <property type="molecule type" value="Genomic_DNA"/>
</dbReference>
<dbReference type="Pfam" id="PF00196">
    <property type="entry name" value="GerE"/>
    <property type="match status" value="1"/>
</dbReference>
<reference evidence="6" key="1">
    <citation type="journal article" date="2019" name="Int. J. Syst. Evol. Microbiol.">
        <title>The Global Catalogue of Microorganisms (GCM) 10K type strain sequencing project: providing services to taxonomists for standard genome sequencing and annotation.</title>
        <authorList>
            <consortium name="The Broad Institute Genomics Platform"/>
            <consortium name="The Broad Institute Genome Sequencing Center for Infectious Disease"/>
            <person name="Wu L."/>
            <person name="Ma J."/>
        </authorList>
    </citation>
    <scope>NUCLEOTIDE SEQUENCE [LARGE SCALE GENOMIC DNA]</scope>
    <source>
        <strain evidence="6">CGMCC 4.7405</strain>
    </source>
</reference>
<keyword evidence="6" id="KW-1185">Reference proteome</keyword>
<dbReference type="PROSITE" id="PS50043">
    <property type="entry name" value="HTH_LUXR_2"/>
    <property type="match status" value="1"/>
</dbReference>
<evidence type="ECO:0000259" key="4">
    <source>
        <dbReference type="PROSITE" id="PS50043"/>
    </source>
</evidence>
<evidence type="ECO:0000256" key="2">
    <source>
        <dbReference type="ARBA" id="ARBA00022840"/>
    </source>
</evidence>
<dbReference type="GO" id="GO:0005524">
    <property type="term" value="F:ATP binding"/>
    <property type="evidence" value="ECO:0007669"/>
    <property type="project" value="UniProtKB-KW"/>
</dbReference>
<evidence type="ECO:0000313" key="5">
    <source>
        <dbReference type="EMBL" id="MFC3896686.1"/>
    </source>
</evidence>
<dbReference type="InterPro" id="IPR027417">
    <property type="entry name" value="P-loop_NTPase"/>
</dbReference>
<dbReference type="Gene3D" id="1.25.40.10">
    <property type="entry name" value="Tetratricopeptide repeat domain"/>
    <property type="match status" value="1"/>
</dbReference>
<dbReference type="SUPFAM" id="SSF48452">
    <property type="entry name" value="TPR-like"/>
    <property type="match status" value="1"/>
</dbReference>
<keyword evidence="2 5" id="KW-0067">ATP-binding</keyword>
<dbReference type="InterPro" id="IPR036388">
    <property type="entry name" value="WH-like_DNA-bd_sf"/>
</dbReference>
<dbReference type="PANTHER" id="PTHR16305">
    <property type="entry name" value="TESTICULAR SOLUBLE ADENYLYL CYCLASE"/>
    <property type="match status" value="1"/>
</dbReference>
<proteinExistence type="predicted"/>
<dbReference type="InterPro" id="IPR016032">
    <property type="entry name" value="Sig_transdc_resp-reg_C-effctor"/>
</dbReference>
<dbReference type="PROSITE" id="PS00622">
    <property type="entry name" value="HTH_LUXR_1"/>
    <property type="match status" value="1"/>
</dbReference>
<evidence type="ECO:0000313" key="6">
    <source>
        <dbReference type="Proteomes" id="UP001595690"/>
    </source>
</evidence>
<dbReference type="SUPFAM" id="SSF52540">
    <property type="entry name" value="P-loop containing nucleoside triphosphate hydrolases"/>
    <property type="match status" value="1"/>
</dbReference>
<sequence length="853" mass="92018">MGATALVERDRERAALASWWDEAVSGHGRLVLVGGDAGAGKTALISEFGRCVDGRSWHGTCEPLTTPVPLGPLRDMELPVSGDPVEFRRLFLDELRATATLVVVDDAQWADDSTLDLLRFLGRRIERCQAMVVVAYREDEVGARHPLRVLAGDLSTAPMVRRLAVPPLSLAAVTALASGSGVDPAELHRCTGGNAFFVTQVLADQAESVPTTVRDAVLARAARLAPGARDALDALACLGPRAAPRVVAAVSGRPPGDLDECADRGLVVADGGVVSFRHELARVAVEEAIAPGRAAELHRRALEVLRPDADPVRLAGHALRAHDRAALLTYARAAAEQASALGAHKEAAAHLRRALDVCGDRAQRAELLEGLGRQCHLSDDLDAALRWWQESVAAWTAVGDRRRQGVALVGLAITALHLAREVPLGERASEQAVELLGGPPSGPEFALACAVRGKFAAMGFRNAEAVAWGERVPVDGPLTRALAALAIGIGRAQSGDPAGLDLIADSIRQTRSAGAHDEAGLGYFWAQLICVTRRWYRLADQWYAEAIAFTEDHGQEIWRQWLRAFRARALLEQGAWEEAESLASEVLRSAGVDDGRTMISMVVLGTLRARRGDQDARELLTHVRSVMVNAEPVVGWMVGATRALAETAWYAGDLDAVRTIVTPALAVAEEPWHLGELALLLSRTEPPSAVPAGAAEPYRLQLNGFHEQAALRWREIGCPYEAALALLDSDDERLLREALAVFDELGAQPMRDVTARRLREHGVRDIPRRATTTGADGLSAREREVLTLLADGRRNTEIAEELFLSRRTVEHHVASVLRKLRVPNRAEAARYARRNGTQTQSPRIAPASASPTM</sequence>
<feature type="domain" description="HTH luxR-type" evidence="4">
    <location>
        <begin position="771"/>
        <end position="836"/>
    </location>
</feature>
<dbReference type="Proteomes" id="UP001595690">
    <property type="component" value="Unassembled WGS sequence"/>
</dbReference>
<dbReference type="SUPFAM" id="SSF46894">
    <property type="entry name" value="C-terminal effector domain of the bipartite response regulators"/>
    <property type="match status" value="1"/>
</dbReference>
<dbReference type="PRINTS" id="PR00038">
    <property type="entry name" value="HTHLUXR"/>
</dbReference>
<evidence type="ECO:0000256" key="3">
    <source>
        <dbReference type="SAM" id="MobiDB-lite"/>
    </source>
</evidence>
<dbReference type="SMART" id="SM00421">
    <property type="entry name" value="HTH_LUXR"/>
    <property type="match status" value="1"/>
</dbReference>
<accession>A0ABV8C416</accession>
<comment type="caution">
    <text evidence="5">The sequence shown here is derived from an EMBL/GenBank/DDBJ whole genome shotgun (WGS) entry which is preliminary data.</text>
</comment>
<feature type="region of interest" description="Disordered" evidence="3">
    <location>
        <begin position="828"/>
        <end position="853"/>
    </location>
</feature>
<dbReference type="Pfam" id="PF13191">
    <property type="entry name" value="AAA_16"/>
    <property type="match status" value="1"/>
</dbReference>
<gene>
    <name evidence="5" type="ORF">ACFOWZ_34855</name>
</gene>
<dbReference type="CDD" id="cd06170">
    <property type="entry name" value="LuxR_C_like"/>
    <property type="match status" value="1"/>
</dbReference>
<name>A0ABV8C416_9PSEU</name>